<feature type="domain" description="Flagellar hook-length control protein-like C-terminal" evidence="2">
    <location>
        <begin position="374"/>
        <end position="446"/>
    </location>
</feature>
<feature type="compositionally biased region" description="Basic and acidic residues" evidence="1">
    <location>
        <begin position="497"/>
        <end position="509"/>
    </location>
</feature>
<feature type="region of interest" description="Disordered" evidence="1">
    <location>
        <begin position="480"/>
        <end position="517"/>
    </location>
</feature>
<protein>
    <recommendedName>
        <fullName evidence="2">Flagellar hook-length control protein-like C-terminal domain-containing protein</fullName>
    </recommendedName>
</protein>
<dbReference type="RefSeq" id="WP_124976791.1">
    <property type="nucleotide sequence ID" value="NZ_BFFP01000021.1"/>
</dbReference>
<feature type="region of interest" description="Disordered" evidence="1">
    <location>
        <begin position="161"/>
        <end position="267"/>
    </location>
</feature>
<feature type="compositionally biased region" description="Low complexity" evidence="1">
    <location>
        <begin position="65"/>
        <end position="90"/>
    </location>
</feature>
<evidence type="ECO:0000313" key="3">
    <source>
        <dbReference type="EMBL" id="GBG94928.1"/>
    </source>
</evidence>
<evidence type="ECO:0000313" key="4">
    <source>
        <dbReference type="Proteomes" id="UP000286848"/>
    </source>
</evidence>
<dbReference type="Gene3D" id="3.30.750.140">
    <property type="match status" value="1"/>
</dbReference>
<evidence type="ECO:0000259" key="2">
    <source>
        <dbReference type="Pfam" id="PF02120"/>
    </source>
</evidence>
<dbReference type="InterPro" id="IPR021136">
    <property type="entry name" value="Flagellar_hook_control-like_C"/>
</dbReference>
<name>A0A401ITU3_9LACO</name>
<feature type="compositionally biased region" description="Polar residues" evidence="1">
    <location>
        <begin position="184"/>
        <end position="198"/>
    </location>
</feature>
<accession>A0A401ITU3</accession>
<sequence>MQKVVQVSEPVQAQAQTKAALPSSKQQDKFQSLLLQGQTQTAQPEKQQGQAPGDETTTSDQAVDQGQPEQAQEVAAEQNPQNEQQAEQIQTPTAGIDFVVGRTDLPQAAGEPQLAHQPAPAPTTETHSVAAVPSGMNEQTLPVQLDPLAQETAPVDLQEVTSQPVSANGATVPQAETKGAITSPKASQLTATVESSQPIEPVHTNEMPLTADKQVLPQAAGSTTTTEDTQAQVPEGQAATIRPGPQLQQASPRETTNTTAEQAVEPTAIQASATKVTPSLDEMATDSMPAPKPQLEVATQVKVQAVPTNTFTQTAAAVGTLDLSQIQPGTLSSQQSSKASSFETLITTANSAASETVTTQAAQKLESILSPVVKQGIAAGQPQNQQLVFKLQPANLGEMKIVVKTNQHSAQLQFEVQNDAVKDMLEGVTRKLDQILTQLQAEPKGTDQSMIQAAGKMTASQSLGTLGEQGTAQRELFQQGQEQRRYSQNRRPTARIVSEEPITKEEQDNHSTISLLV</sequence>
<feature type="compositionally biased region" description="Polar residues" evidence="1">
    <location>
        <begin position="220"/>
        <end position="232"/>
    </location>
</feature>
<dbReference type="AlphaFoldDB" id="A0A401ITU3"/>
<feature type="compositionally biased region" description="Polar residues" evidence="1">
    <location>
        <begin position="161"/>
        <end position="171"/>
    </location>
</feature>
<keyword evidence="4" id="KW-1185">Reference proteome</keyword>
<feature type="compositionally biased region" description="Polar residues" evidence="1">
    <location>
        <begin position="246"/>
        <end position="261"/>
    </location>
</feature>
<feature type="compositionally biased region" description="Polar residues" evidence="1">
    <location>
        <begin position="9"/>
        <end position="64"/>
    </location>
</feature>
<gene>
    <name evidence="3" type="ORF">LFYK43_13870</name>
</gene>
<dbReference type="InterPro" id="IPR038610">
    <property type="entry name" value="FliK-like_C_sf"/>
</dbReference>
<reference evidence="3 4" key="1">
    <citation type="journal article" date="2019" name="Int. J. Syst. Evol. Microbiol.">
        <title>Lactobacillus salitolerans sp. nov., a novel lactic acid bacterium isolated from spent mushroom substrates.</title>
        <authorList>
            <person name="Tohno M."/>
            <person name="Tanizawa Y."/>
            <person name="Kojima Y."/>
            <person name="Sakamoto M."/>
            <person name="Nakamura Y."/>
            <person name="Ohkuma M."/>
            <person name="Kobayashi H."/>
        </authorList>
    </citation>
    <scope>NUCLEOTIDE SEQUENCE [LARGE SCALE GENOMIC DNA]</scope>
    <source>
        <strain evidence="3 4">YK43</strain>
    </source>
</reference>
<dbReference type="OrthoDB" id="9876794at2"/>
<evidence type="ECO:0000256" key="1">
    <source>
        <dbReference type="SAM" id="MobiDB-lite"/>
    </source>
</evidence>
<comment type="caution">
    <text evidence="3">The sequence shown here is derived from an EMBL/GenBank/DDBJ whole genome shotgun (WGS) entry which is preliminary data.</text>
</comment>
<organism evidence="3 4">
    <name type="scientific">Ligilactobacillus salitolerans</name>
    <dbReference type="NCBI Taxonomy" id="1808352"/>
    <lineage>
        <taxon>Bacteria</taxon>
        <taxon>Bacillati</taxon>
        <taxon>Bacillota</taxon>
        <taxon>Bacilli</taxon>
        <taxon>Lactobacillales</taxon>
        <taxon>Lactobacillaceae</taxon>
        <taxon>Ligilactobacillus</taxon>
    </lineage>
</organism>
<feature type="region of interest" description="Disordered" evidence="1">
    <location>
        <begin position="1"/>
        <end position="128"/>
    </location>
</feature>
<proteinExistence type="predicted"/>
<dbReference type="Proteomes" id="UP000286848">
    <property type="component" value="Unassembled WGS sequence"/>
</dbReference>
<dbReference type="EMBL" id="BFFP01000021">
    <property type="protein sequence ID" value="GBG94928.1"/>
    <property type="molecule type" value="Genomic_DNA"/>
</dbReference>
<dbReference type="Pfam" id="PF02120">
    <property type="entry name" value="Flg_hook"/>
    <property type="match status" value="1"/>
</dbReference>